<evidence type="ECO:0000313" key="3">
    <source>
        <dbReference type="EMBL" id="KAJ5101246.1"/>
    </source>
</evidence>
<dbReference type="AlphaFoldDB" id="A0A9W9FJA3"/>
<keyword evidence="4" id="KW-1185">Reference proteome</keyword>
<dbReference type="RefSeq" id="XP_056512077.1">
    <property type="nucleotide sequence ID" value="XM_056654050.1"/>
</dbReference>
<feature type="domain" description="Peptidase C14 caspase" evidence="2">
    <location>
        <begin position="37"/>
        <end position="167"/>
    </location>
</feature>
<feature type="region of interest" description="Disordered" evidence="1">
    <location>
        <begin position="349"/>
        <end position="372"/>
    </location>
</feature>
<name>A0A9W9FJA3_9EURO</name>
<protein>
    <recommendedName>
        <fullName evidence="2">Peptidase C14 caspase domain-containing protein</fullName>
    </recommendedName>
</protein>
<dbReference type="InterPro" id="IPR011600">
    <property type="entry name" value="Pept_C14_caspase"/>
</dbReference>
<gene>
    <name evidence="3" type="ORF">NUU61_003468</name>
</gene>
<evidence type="ECO:0000259" key="2">
    <source>
        <dbReference type="Pfam" id="PF00656"/>
    </source>
</evidence>
<dbReference type="GeneID" id="81393218"/>
<organism evidence="3 4">
    <name type="scientific">Penicillium alfredii</name>
    <dbReference type="NCBI Taxonomy" id="1506179"/>
    <lineage>
        <taxon>Eukaryota</taxon>
        <taxon>Fungi</taxon>
        <taxon>Dikarya</taxon>
        <taxon>Ascomycota</taxon>
        <taxon>Pezizomycotina</taxon>
        <taxon>Eurotiomycetes</taxon>
        <taxon>Eurotiomycetidae</taxon>
        <taxon>Eurotiales</taxon>
        <taxon>Aspergillaceae</taxon>
        <taxon>Penicillium</taxon>
    </lineage>
</organism>
<dbReference type="OrthoDB" id="4760831at2759"/>
<dbReference type="EMBL" id="JAPMSZ010000005">
    <property type="protein sequence ID" value="KAJ5101246.1"/>
    <property type="molecule type" value="Genomic_DNA"/>
</dbReference>
<accession>A0A9W9FJA3</accession>
<evidence type="ECO:0000313" key="4">
    <source>
        <dbReference type="Proteomes" id="UP001141434"/>
    </source>
</evidence>
<reference evidence="3" key="1">
    <citation type="submission" date="2022-11" db="EMBL/GenBank/DDBJ databases">
        <authorList>
            <person name="Petersen C."/>
        </authorList>
    </citation>
    <scope>NUCLEOTIDE SEQUENCE</scope>
    <source>
        <strain evidence="3">IBT 34128</strain>
    </source>
</reference>
<comment type="caution">
    <text evidence="3">The sequence shown here is derived from an EMBL/GenBank/DDBJ whole genome shotgun (WGS) entry which is preliminary data.</text>
</comment>
<proteinExistence type="predicted"/>
<sequence>MAAISADQTMNTITRAQFEDAITRAVNDRSRVYNNSFALSIRWEQDNTNASADTEHFQAILSTLRLDQAEVEILAEQDQTPGWTLNDKVRSVFRLAANAPGKSIVLMHYAGHGEIRGKQLFAVEGRSRRSINLQRFIDTVVAGDVQDFDIADTDAVFVLDCCYSHNSHIATRAFNPTTRVVEILSASDDHTPEALTPPRNTLTGKLWGEIARRKRDGHHFVGLSDVMATLRENSPVVKPTHHVKLGVSVCFSFAGVTRVNPNTISPSLRTVFSVHIAENMTREQLDGFLTWIETLPPRFSMDLDGIYPTNSILLILQSSYALFTNLAGYAGVTFISDVTSSNCRKYLGQEQRQEAPSSTLKENVPFSRSPKA</sequence>
<reference evidence="3" key="2">
    <citation type="journal article" date="2023" name="IMA Fungus">
        <title>Comparative genomic study of the Penicillium genus elucidates a diverse pangenome and 15 lateral gene transfer events.</title>
        <authorList>
            <person name="Petersen C."/>
            <person name="Sorensen T."/>
            <person name="Nielsen M.R."/>
            <person name="Sondergaard T.E."/>
            <person name="Sorensen J.L."/>
            <person name="Fitzpatrick D.A."/>
            <person name="Frisvad J.C."/>
            <person name="Nielsen K.L."/>
        </authorList>
    </citation>
    <scope>NUCLEOTIDE SEQUENCE</scope>
    <source>
        <strain evidence="3">IBT 34128</strain>
    </source>
</reference>
<dbReference type="Proteomes" id="UP001141434">
    <property type="component" value="Unassembled WGS sequence"/>
</dbReference>
<dbReference type="GO" id="GO:0004197">
    <property type="term" value="F:cysteine-type endopeptidase activity"/>
    <property type="evidence" value="ECO:0007669"/>
    <property type="project" value="InterPro"/>
</dbReference>
<evidence type="ECO:0000256" key="1">
    <source>
        <dbReference type="SAM" id="MobiDB-lite"/>
    </source>
</evidence>
<dbReference type="Pfam" id="PF00656">
    <property type="entry name" value="Peptidase_C14"/>
    <property type="match status" value="1"/>
</dbReference>
<dbReference type="GO" id="GO:0006508">
    <property type="term" value="P:proteolysis"/>
    <property type="evidence" value="ECO:0007669"/>
    <property type="project" value="InterPro"/>
</dbReference>